<dbReference type="InterPro" id="IPR011527">
    <property type="entry name" value="ABC1_TM_dom"/>
</dbReference>
<evidence type="ECO:0000313" key="10">
    <source>
        <dbReference type="EMBL" id="ERT09828.1"/>
    </source>
</evidence>
<keyword evidence="2 7" id="KW-0812">Transmembrane</keyword>
<dbReference type="InterPro" id="IPR027417">
    <property type="entry name" value="P-loop_NTPase"/>
</dbReference>
<evidence type="ECO:0000256" key="1">
    <source>
        <dbReference type="ARBA" id="ARBA00004651"/>
    </source>
</evidence>
<keyword evidence="5 7" id="KW-1133">Transmembrane helix</keyword>
<dbReference type="InterPro" id="IPR039421">
    <property type="entry name" value="Type_1_exporter"/>
</dbReference>
<dbReference type="InterPro" id="IPR017871">
    <property type="entry name" value="ABC_transporter-like_CS"/>
</dbReference>
<keyword evidence="4" id="KW-0067">ATP-binding</keyword>
<protein>
    <submittedName>
        <fullName evidence="10">ABC transporter family protein</fullName>
    </submittedName>
</protein>
<dbReference type="AlphaFoldDB" id="U7QPL3"/>
<dbReference type="InterPro" id="IPR036640">
    <property type="entry name" value="ABC1_TM_sf"/>
</dbReference>
<feature type="transmembrane region" description="Helical" evidence="7">
    <location>
        <begin position="12"/>
        <end position="38"/>
    </location>
</feature>
<sequence>MFKKIAKLIKFYPWAIPIIITLGILSSLLEGFGISLFIPFLQSLSPSSEQAISGNHLIDFLNQLLTSFHSSQRITIIPVIIFISILFKNALAYANSAFLAWLNSRLNHRLRSQIYSQLLRLSYSYLETQDSGKLLNTLAKETWQTIEALGVFVNLIVSSCTTFVYVTLLLLLSWQLTLLVGVIVILISLIIQFVTRKAKALGQQAVQVNGNLGSRMYEGLAGMRTIRAFGRELYEQQQFDHASQQVRDIFMRLDLISWSVGPLYEVLSALLVLSIMVVALLRDQTTLPALLTFLLILYRLQPQVQILQGSRVKLLMLSSSVDDVMYFLDPSDKPYIHSGSVSFPGLQQAISLDSVSFHYNCQDKAALNNISLSIPSGKTTAFVGPSGAGKSTLINLICRFYDVTEGEIFIDHLPLRELDLVSWRSRMAIVSQDVYIFSNTVRDNIAYGRLDATEDEIIAAAIQANAHEFILELPECYDTKLGDRGVRLSGGQRQRIALARAIIRNPEILILDEATNALDTISEHLIQEALETFSHNRTVIVIAHRLSTIEKADQIIVLDQGQVVEQGNLQHLLQLNGLFAKLHRLQYHHSPS</sequence>
<evidence type="ECO:0000256" key="3">
    <source>
        <dbReference type="ARBA" id="ARBA00022741"/>
    </source>
</evidence>
<accession>U7QPL3</accession>
<feature type="domain" description="ABC transmembrane type-1" evidence="9">
    <location>
        <begin position="18"/>
        <end position="307"/>
    </location>
</feature>
<keyword evidence="11" id="KW-1185">Reference proteome</keyword>
<evidence type="ECO:0000256" key="5">
    <source>
        <dbReference type="ARBA" id="ARBA00022989"/>
    </source>
</evidence>
<feature type="transmembrane region" description="Helical" evidence="7">
    <location>
        <begin position="255"/>
        <end position="279"/>
    </location>
</feature>
<dbReference type="Pfam" id="PF00664">
    <property type="entry name" value="ABC_membrane"/>
    <property type="match status" value="1"/>
</dbReference>
<dbReference type="OrthoDB" id="501491at2"/>
<dbReference type="InterPro" id="IPR003593">
    <property type="entry name" value="AAA+_ATPase"/>
</dbReference>
<comment type="caution">
    <text evidence="10">The sequence shown here is derived from an EMBL/GenBank/DDBJ whole genome shotgun (WGS) entry which is preliminary data.</text>
</comment>
<evidence type="ECO:0000256" key="7">
    <source>
        <dbReference type="SAM" id="Phobius"/>
    </source>
</evidence>
<dbReference type="PROSITE" id="PS50929">
    <property type="entry name" value="ABC_TM1F"/>
    <property type="match status" value="1"/>
</dbReference>
<dbReference type="RefSeq" id="WP_023063890.1">
    <property type="nucleotide sequence ID" value="NZ_AUZM01000001.1"/>
</dbReference>
<keyword evidence="6 7" id="KW-0472">Membrane</keyword>
<dbReference type="Gene3D" id="1.20.1560.10">
    <property type="entry name" value="ABC transporter type 1, transmembrane domain"/>
    <property type="match status" value="1"/>
</dbReference>
<keyword evidence="3" id="KW-0547">Nucleotide-binding</keyword>
<evidence type="ECO:0000313" key="11">
    <source>
        <dbReference type="Proteomes" id="UP000017127"/>
    </source>
</evidence>
<proteinExistence type="predicted"/>
<dbReference type="Pfam" id="PF00005">
    <property type="entry name" value="ABC_tran"/>
    <property type="match status" value="1"/>
</dbReference>
<dbReference type="PROSITE" id="PS50893">
    <property type="entry name" value="ABC_TRANSPORTER_2"/>
    <property type="match status" value="1"/>
</dbReference>
<dbReference type="GO" id="GO:0005524">
    <property type="term" value="F:ATP binding"/>
    <property type="evidence" value="ECO:0007669"/>
    <property type="project" value="UniProtKB-KW"/>
</dbReference>
<dbReference type="SMART" id="SM00382">
    <property type="entry name" value="AAA"/>
    <property type="match status" value="1"/>
</dbReference>
<dbReference type="FunFam" id="3.40.50.300:FF:000218">
    <property type="entry name" value="Multidrug ABC transporter ATP-binding protein"/>
    <property type="match status" value="1"/>
</dbReference>
<gene>
    <name evidence="10" type="ORF">M595_0027</name>
</gene>
<dbReference type="Proteomes" id="UP000017127">
    <property type="component" value="Unassembled WGS sequence"/>
</dbReference>
<evidence type="ECO:0000256" key="4">
    <source>
        <dbReference type="ARBA" id="ARBA00022840"/>
    </source>
</evidence>
<feature type="transmembrane region" description="Helical" evidence="7">
    <location>
        <begin position="148"/>
        <end position="168"/>
    </location>
</feature>
<reference evidence="10 11" key="1">
    <citation type="journal article" date="2013" name="Front. Microbiol.">
        <title>Comparative genomic analyses of the cyanobacterium, Lyngbya aestuarii BL J, a powerful hydrogen producer.</title>
        <authorList>
            <person name="Kothari A."/>
            <person name="Vaughn M."/>
            <person name="Garcia-Pichel F."/>
        </authorList>
    </citation>
    <scope>NUCLEOTIDE SEQUENCE [LARGE SCALE GENOMIC DNA]</scope>
    <source>
        <strain evidence="10 11">BL J</strain>
    </source>
</reference>
<dbReference type="GO" id="GO:0005886">
    <property type="term" value="C:plasma membrane"/>
    <property type="evidence" value="ECO:0007669"/>
    <property type="project" value="UniProtKB-SubCell"/>
</dbReference>
<evidence type="ECO:0000256" key="2">
    <source>
        <dbReference type="ARBA" id="ARBA00022692"/>
    </source>
</evidence>
<dbReference type="EMBL" id="AUZM01000001">
    <property type="protein sequence ID" value="ERT09828.1"/>
    <property type="molecule type" value="Genomic_DNA"/>
</dbReference>
<organism evidence="10 11">
    <name type="scientific">Lyngbya aestuarii BL J</name>
    <dbReference type="NCBI Taxonomy" id="1348334"/>
    <lineage>
        <taxon>Bacteria</taxon>
        <taxon>Bacillati</taxon>
        <taxon>Cyanobacteriota</taxon>
        <taxon>Cyanophyceae</taxon>
        <taxon>Oscillatoriophycideae</taxon>
        <taxon>Oscillatoriales</taxon>
        <taxon>Microcoleaceae</taxon>
        <taxon>Lyngbya</taxon>
    </lineage>
</organism>
<feature type="transmembrane region" description="Helical" evidence="7">
    <location>
        <begin position="174"/>
        <end position="194"/>
    </location>
</feature>
<dbReference type="SUPFAM" id="SSF52540">
    <property type="entry name" value="P-loop containing nucleoside triphosphate hydrolases"/>
    <property type="match status" value="1"/>
</dbReference>
<dbReference type="InterPro" id="IPR003439">
    <property type="entry name" value="ABC_transporter-like_ATP-bd"/>
</dbReference>
<dbReference type="GO" id="GO:0140359">
    <property type="term" value="F:ABC-type transporter activity"/>
    <property type="evidence" value="ECO:0007669"/>
    <property type="project" value="InterPro"/>
</dbReference>
<comment type="subcellular location">
    <subcellularLocation>
        <location evidence="1">Cell membrane</location>
        <topology evidence="1">Multi-pass membrane protein</topology>
    </subcellularLocation>
</comment>
<name>U7QPL3_9CYAN</name>
<dbReference type="GO" id="GO:0016887">
    <property type="term" value="F:ATP hydrolysis activity"/>
    <property type="evidence" value="ECO:0007669"/>
    <property type="project" value="InterPro"/>
</dbReference>
<feature type="transmembrane region" description="Helical" evidence="7">
    <location>
        <begin position="74"/>
        <end position="102"/>
    </location>
</feature>
<feature type="domain" description="ABC transporter" evidence="8">
    <location>
        <begin position="350"/>
        <end position="585"/>
    </location>
</feature>
<dbReference type="PANTHER" id="PTHR24221:SF654">
    <property type="entry name" value="ATP-BINDING CASSETTE SUB-FAMILY B MEMBER 6"/>
    <property type="match status" value="1"/>
</dbReference>
<evidence type="ECO:0000259" key="9">
    <source>
        <dbReference type="PROSITE" id="PS50929"/>
    </source>
</evidence>
<evidence type="ECO:0000256" key="6">
    <source>
        <dbReference type="ARBA" id="ARBA00023136"/>
    </source>
</evidence>
<evidence type="ECO:0000259" key="8">
    <source>
        <dbReference type="PROSITE" id="PS50893"/>
    </source>
</evidence>
<dbReference type="GO" id="GO:0034040">
    <property type="term" value="F:ATPase-coupled lipid transmembrane transporter activity"/>
    <property type="evidence" value="ECO:0007669"/>
    <property type="project" value="TreeGrafter"/>
</dbReference>
<dbReference type="PANTHER" id="PTHR24221">
    <property type="entry name" value="ATP-BINDING CASSETTE SUB-FAMILY B"/>
    <property type="match status" value="1"/>
</dbReference>
<dbReference type="SUPFAM" id="SSF90123">
    <property type="entry name" value="ABC transporter transmembrane region"/>
    <property type="match status" value="1"/>
</dbReference>
<dbReference type="Gene3D" id="3.40.50.300">
    <property type="entry name" value="P-loop containing nucleotide triphosphate hydrolases"/>
    <property type="match status" value="1"/>
</dbReference>
<dbReference type="PROSITE" id="PS00211">
    <property type="entry name" value="ABC_TRANSPORTER_1"/>
    <property type="match status" value="1"/>
</dbReference>
<dbReference type="PATRIC" id="fig|1348334.3.peg.27"/>